<comment type="caution">
    <text evidence="2">The sequence shown here is derived from an EMBL/GenBank/DDBJ whole genome shotgun (WGS) entry which is preliminary data.</text>
</comment>
<evidence type="ECO:0000313" key="2">
    <source>
        <dbReference type="EMBL" id="MDJ1131539.1"/>
    </source>
</evidence>
<evidence type="ECO:0000313" key="3">
    <source>
        <dbReference type="Proteomes" id="UP001214441"/>
    </source>
</evidence>
<dbReference type="EMBL" id="JANCPR020000005">
    <property type="protein sequence ID" value="MDJ1131539.1"/>
    <property type="molecule type" value="Genomic_DNA"/>
</dbReference>
<protein>
    <submittedName>
        <fullName evidence="2">Uncharacterized protein</fullName>
    </submittedName>
</protein>
<reference evidence="2 3" key="1">
    <citation type="submission" date="2023-05" db="EMBL/GenBank/DDBJ databases">
        <title>Streptantibioticus silvisoli sp. nov., acidotolerant actinomycetes 1 from pine litter.</title>
        <authorList>
            <person name="Swiecimska M."/>
            <person name="Golinska P."/>
            <person name="Sangal V."/>
            <person name="Wachnowicz B."/>
            <person name="Goodfellow M."/>
        </authorList>
    </citation>
    <scope>NUCLEOTIDE SEQUENCE [LARGE SCALE GENOMIC DNA]</scope>
    <source>
        <strain evidence="2 3">DSM 42109</strain>
    </source>
</reference>
<evidence type="ECO:0000256" key="1">
    <source>
        <dbReference type="SAM" id="MobiDB-lite"/>
    </source>
</evidence>
<proteinExistence type="predicted"/>
<organism evidence="2 3">
    <name type="scientific">Streptomyces iconiensis</name>
    <dbReference type="NCBI Taxonomy" id="1384038"/>
    <lineage>
        <taxon>Bacteria</taxon>
        <taxon>Bacillati</taxon>
        <taxon>Actinomycetota</taxon>
        <taxon>Actinomycetes</taxon>
        <taxon>Kitasatosporales</taxon>
        <taxon>Streptomycetaceae</taxon>
        <taxon>Streptomyces</taxon>
    </lineage>
</organism>
<sequence length="117" mass="12323">MLGTGFSVLGARCSVLIGDPSPWSNARAFDVHEHATGGKLPRGAGRRFELTDEGSTPTARAERILATGAEARGPGRGRGRAAVTRTTAHQRPTVAALLEVRKALRKGLRKGLREVAG</sequence>
<keyword evidence="3" id="KW-1185">Reference proteome</keyword>
<name>A0ABT6ZR52_9ACTN</name>
<dbReference type="RefSeq" id="WP_274042715.1">
    <property type="nucleotide sequence ID" value="NZ_JANCPR020000005.1"/>
</dbReference>
<feature type="region of interest" description="Disordered" evidence="1">
    <location>
        <begin position="36"/>
        <end position="58"/>
    </location>
</feature>
<gene>
    <name evidence="2" type="ORF">NMN56_006120</name>
</gene>
<dbReference type="Proteomes" id="UP001214441">
    <property type="component" value="Unassembled WGS sequence"/>
</dbReference>
<accession>A0ABT6ZR52</accession>